<evidence type="ECO:0008006" key="3">
    <source>
        <dbReference type="Google" id="ProtNLM"/>
    </source>
</evidence>
<accession>A0A1I4DGF6</accession>
<protein>
    <recommendedName>
        <fullName evidence="3">Phage/conjugal plasmid C-4 type zinc finger protein, TraR family</fullName>
    </recommendedName>
</protein>
<evidence type="ECO:0000313" key="2">
    <source>
        <dbReference type="Proteomes" id="UP000199533"/>
    </source>
</evidence>
<dbReference type="STRING" id="52441.SAMN05216302_102135"/>
<keyword evidence="2" id="KW-1185">Reference proteome</keyword>
<evidence type="ECO:0000313" key="1">
    <source>
        <dbReference type="EMBL" id="SFK92572.1"/>
    </source>
</evidence>
<sequence>MDDADIAGDRIDAERERMIAQARKSQPEAVATGACLFCGDPVEDQMRWCSPECRDDWECRR</sequence>
<reference evidence="2" key="1">
    <citation type="submission" date="2016-10" db="EMBL/GenBank/DDBJ databases">
        <authorList>
            <person name="Varghese N."/>
            <person name="Submissions S."/>
        </authorList>
    </citation>
    <scope>NUCLEOTIDE SEQUENCE [LARGE SCALE GENOMIC DNA]</scope>
    <source>
        <strain evidence="2">Nm69</strain>
    </source>
</reference>
<name>A0A1I4DGF6_9PROT</name>
<organism evidence="1 2">
    <name type="scientific">Nitrosomonas aestuarii</name>
    <dbReference type="NCBI Taxonomy" id="52441"/>
    <lineage>
        <taxon>Bacteria</taxon>
        <taxon>Pseudomonadati</taxon>
        <taxon>Pseudomonadota</taxon>
        <taxon>Betaproteobacteria</taxon>
        <taxon>Nitrosomonadales</taxon>
        <taxon>Nitrosomonadaceae</taxon>
        <taxon>Nitrosomonas</taxon>
    </lineage>
</organism>
<dbReference type="AlphaFoldDB" id="A0A1I4DGF6"/>
<gene>
    <name evidence="1" type="ORF">SAMN05216302_102135</name>
</gene>
<dbReference type="Proteomes" id="UP000199533">
    <property type="component" value="Unassembled WGS sequence"/>
</dbReference>
<proteinExistence type="predicted"/>
<dbReference type="EMBL" id="FOSP01000021">
    <property type="protein sequence ID" value="SFK92572.1"/>
    <property type="molecule type" value="Genomic_DNA"/>
</dbReference>